<dbReference type="SUPFAM" id="SSF55785">
    <property type="entry name" value="PYP-like sensor domain (PAS domain)"/>
    <property type="match status" value="2"/>
</dbReference>
<evidence type="ECO:0000256" key="13">
    <source>
        <dbReference type="ARBA" id="ARBA00022777"/>
    </source>
</evidence>
<keyword evidence="16" id="KW-0675">Receptor</keyword>
<dbReference type="CDD" id="cd00130">
    <property type="entry name" value="PAS"/>
    <property type="match status" value="2"/>
</dbReference>
<evidence type="ECO:0000256" key="17">
    <source>
        <dbReference type="ARBA" id="ARBA00047899"/>
    </source>
</evidence>
<dbReference type="GO" id="GO:0010181">
    <property type="term" value="F:FMN binding"/>
    <property type="evidence" value="ECO:0007669"/>
    <property type="project" value="UniProtKB-ARBA"/>
</dbReference>
<keyword evidence="11" id="KW-0677">Repeat</keyword>
<keyword evidence="8" id="KW-0285">Flavoprotein</keyword>
<evidence type="ECO:0000256" key="18">
    <source>
        <dbReference type="ARBA" id="ARBA00048679"/>
    </source>
</evidence>
<dbReference type="GO" id="GO:0009882">
    <property type="term" value="F:blue light photoreceptor activity"/>
    <property type="evidence" value="ECO:0007669"/>
    <property type="project" value="UniProtKB-ARBA"/>
</dbReference>
<organism evidence="24">
    <name type="scientific">Dendropemon caribaeus</name>
    <dbReference type="NCBI Taxonomy" id="1618139"/>
    <lineage>
        <taxon>Eukaryota</taxon>
        <taxon>Viridiplantae</taxon>
        <taxon>Streptophyta</taxon>
        <taxon>Embryophyta</taxon>
        <taxon>Tracheophyta</taxon>
        <taxon>Spermatophyta</taxon>
        <taxon>Magnoliopsida</taxon>
        <taxon>eudicotyledons</taxon>
        <taxon>Gunneridae</taxon>
        <taxon>Pentapetalae</taxon>
        <taxon>Santalales</taxon>
        <taxon>Loranthaceae</taxon>
        <taxon>Psittacantheae</taxon>
        <taxon>Psittacanthinae</taxon>
        <taxon>Dendropemon</taxon>
    </lineage>
</organism>
<dbReference type="CDD" id="cd05574">
    <property type="entry name" value="STKc_phototropin_like"/>
    <property type="match status" value="1"/>
</dbReference>
<keyword evidence="5" id="KW-0723">Serine/threonine-protein kinase</keyword>
<evidence type="ECO:0000256" key="2">
    <source>
        <dbReference type="ARBA" id="ARBA00004202"/>
    </source>
</evidence>
<dbReference type="Pfam" id="PF13426">
    <property type="entry name" value="PAS_9"/>
    <property type="match status" value="2"/>
</dbReference>
<feature type="domain" description="PAC" evidence="23">
    <location>
        <begin position="513"/>
        <end position="567"/>
    </location>
</feature>
<keyword evidence="14 19" id="KW-0067">ATP-binding</keyword>
<feature type="compositionally biased region" description="Acidic residues" evidence="20">
    <location>
        <begin position="409"/>
        <end position="420"/>
    </location>
</feature>
<dbReference type="InterPro" id="IPR000719">
    <property type="entry name" value="Prot_kinase_dom"/>
</dbReference>
<keyword evidence="7" id="KW-0716">Sensory transduction</keyword>
<feature type="domain" description="PAS" evidence="22">
    <location>
        <begin position="439"/>
        <end position="512"/>
    </location>
</feature>
<dbReference type="InterPro" id="IPR000700">
    <property type="entry name" value="PAS-assoc_C"/>
</dbReference>
<dbReference type="InterPro" id="IPR035965">
    <property type="entry name" value="PAS-like_dom_sf"/>
</dbReference>
<keyword evidence="9" id="KW-0288">FMN</keyword>
<evidence type="ECO:0000256" key="7">
    <source>
        <dbReference type="ARBA" id="ARBA00022606"/>
    </source>
</evidence>
<evidence type="ECO:0000256" key="15">
    <source>
        <dbReference type="ARBA" id="ARBA00022991"/>
    </source>
</evidence>
<comment type="catalytic activity">
    <reaction evidence="17">
        <text>L-threonyl-[protein] + ATP = O-phospho-L-threonyl-[protein] + ADP + H(+)</text>
        <dbReference type="Rhea" id="RHEA:46608"/>
        <dbReference type="Rhea" id="RHEA-COMP:11060"/>
        <dbReference type="Rhea" id="RHEA-COMP:11605"/>
        <dbReference type="ChEBI" id="CHEBI:15378"/>
        <dbReference type="ChEBI" id="CHEBI:30013"/>
        <dbReference type="ChEBI" id="CHEBI:30616"/>
        <dbReference type="ChEBI" id="CHEBI:61977"/>
        <dbReference type="ChEBI" id="CHEBI:456216"/>
        <dbReference type="EC" id="2.7.11.1"/>
    </reaction>
</comment>
<comment type="catalytic activity">
    <reaction evidence="18">
        <text>L-seryl-[protein] + ATP = O-phospho-L-seryl-[protein] + ADP + H(+)</text>
        <dbReference type="Rhea" id="RHEA:17989"/>
        <dbReference type="Rhea" id="RHEA-COMP:9863"/>
        <dbReference type="Rhea" id="RHEA-COMP:11604"/>
        <dbReference type="ChEBI" id="CHEBI:15378"/>
        <dbReference type="ChEBI" id="CHEBI:29999"/>
        <dbReference type="ChEBI" id="CHEBI:30616"/>
        <dbReference type="ChEBI" id="CHEBI:83421"/>
        <dbReference type="ChEBI" id="CHEBI:456216"/>
        <dbReference type="EC" id="2.7.11.1"/>
    </reaction>
</comment>
<evidence type="ECO:0000256" key="16">
    <source>
        <dbReference type="ARBA" id="ARBA00023170"/>
    </source>
</evidence>
<dbReference type="PROSITE" id="PS00108">
    <property type="entry name" value="PROTEIN_KINASE_ST"/>
    <property type="match status" value="1"/>
</dbReference>
<dbReference type="PROSITE" id="PS50113">
    <property type="entry name" value="PAC"/>
    <property type="match status" value="2"/>
</dbReference>
<evidence type="ECO:0000259" key="23">
    <source>
        <dbReference type="PROSITE" id="PS50113"/>
    </source>
</evidence>
<evidence type="ECO:0000256" key="1">
    <source>
        <dbReference type="ARBA" id="ARBA00001917"/>
    </source>
</evidence>
<dbReference type="GO" id="GO:0004674">
    <property type="term" value="F:protein serine/threonine kinase activity"/>
    <property type="evidence" value="ECO:0007669"/>
    <property type="project" value="UniProtKB-KW"/>
</dbReference>
<evidence type="ECO:0000256" key="11">
    <source>
        <dbReference type="ARBA" id="ARBA00022737"/>
    </source>
</evidence>
<dbReference type="AlphaFoldDB" id="A0A126X2V7"/>
<dbReference type="Gene3D" id="1.10.510.10">
    <property type="entry name" value="Transferase(Phosphotransferase) domain 1"/>
    <property type="match status" value="1"/>
</dbReference>
<protein>
    <recommendedName>
        <fullName evidence="4">non-specific serine/threonine protein kinase</fullName>
        <ecNumber evidence="4">2.7.11.1</ecNumber>
    </recommendedName>
</protein>
<feature type="binding site" evidence="19">
    <location>
        <position position="669"/>
    </location>
    <ligand>
        <name>ATP</name>
        <dbReference type="ChEBI" id="CHEBI:30616"/>
    </ligand>
</feature>
<dbReference type="EMBL" id="KU701366">
    <property type="protein sequence ID" value="AML78984.1"/>
    <property type="molecule type" value="mRNA"/>
</dbReference>
<dbReference type="GO" id="GO:0042802">
    <property type="term" value="F:identical protein binding"/>
    <property type="evidence" value="ECO:0007669"/>
    <property type="project" value="UniProtKB-ARBA"/>
</dbReference>
<comment type="similarity">
    <text evidence="3">Belongs to the protein kinase superfamily. AGC Ser/Thr protein kinase family.</text>
</comment>
<feature type="region of interest" description="Disordered" evidence="20">
    <location>
        <begin position="1"/>
        <end position="70"/>
    </location>
</feature>
<name>A0A126X2V7_9MAGN</name>
<comment type="subcellular location">
    <subcellularLocation>
        <location evidence="2">Cell membrane</location>
        <topology evidence="2">Peripheral membrane protein</topology>
    </subcellularLocation>
</comment>
<evidence type="ECO:0000256" key="3">
    <source>
        <dbReference type="ARBA" id="ARBA00009903"/>
    </source>
</evidence>
<dbReference type="InterPro" id="IPR008271">
    <property type="entry name" value="Ser/Thr_kinase_AS"/>
</dbReference>
<feature type="domain" description="Protein kinase" evidence="21">
    <location>
        <begin position="640"/>
        <end position="927"/>
    </location>
</feature>
<dbReference type="SUPFAM" id="SSF56112">
    <property type="entry name" value="Protein kinase-like (PK-like)"/>
    <property type="match status" value="1"/>
</dbReference>
<evidence type="ECO:0000256" key="6">
    <source>
        <dbReference type="ARBA" id="ARBA00022543"/>
    </source>
</evidence>
<keyword evidence="10" id="KW-0808">Transferase</keyword>
<dbReference type="GO" id="GO:0009638">
    <property type="term" value="P:phototropism"/>
    <property type="evidence" value="ECO:0007669"/>
    <property type="project" value="UniProtKB-ARBA"/>
</dbReference>
<comment type="cofactor">
    <cofactor evidence="1">
        <name>FMN</name>
        <dbReference type="ChEBI" id="CHEBI:58210"/>
    </cofactor>
</comment>
<proteinExistence type="evidence at transcript level"/>
<dbReference type="Gene3D" id="3.30.200.20">
    <property type="entry name" value="Phosphorylase Kinase, domain 1"/>
    <property type="match status" value="1"/>
</dbReference>
<feature type="compositionally biased region" description="Low complexity" evidence="20">
    <location>
        <begin position="38"/>
        <end position="54"/>
    </location>
</feature>
<dbReference type="FunFam" id="3.30.450.20:FF:000036">
    <property type="entry name" value="Putative LOV domain-containing protein"/>
    <property type="match status" value="1"/>
</dbReference>
<keyword evidence="6" id="KW-0600">Photoreceptor protein</keyword>
<evidence type="ECO:0000313" key="24">
    <source>
        <dbReference type="EMBL" id="AML78984.1"/>
    </source>
</evidence>
<dbReference type="InterPro" id="IPR017441">
    <property type="entry name" value="Protein_kinase_ATP_BS"/>
</dbReference>
<dbReference type="InterPro" id="IPR000014">
    <property type="entry name" value="PAS"/>
</dbReference>
<evidence type="ECO:0000256" key="14">
    <source>
        <dbReference type="ARBA" id="ARBA00022840"/>
    </source>
</evidence>
<feature type="region of interest" description="Disordered" evidence="20">
    <location>
        <begin position="102"/>
        <end position="156"/>
    </location>
</feature>
<evidence type="ECO:0000256" key="20">
    <source>
        <dbReference type="SAM" id="MobiDB-lite"/>
    </source>
</evidence>
<keyword evidence="15" id="KW-0157">Chromophore</keyword>
<dbReference type="FunFam" id="3.30.450.20:FF:000002">
    <property type="entry name" value="LOV domain-containing protein"/>
    <property type="match status" value="1"/>
</dbReference>
<keyword evidence="13" id="KW-0418">Kinase</keyword>
<dbReference type="FunFam" id="3.30.200.20:FF:000133">
    <property type="entry name" value="LOV domain-containing protein"/>
    <property type="match status" value="1"/>
</dbReference>
<dbReference type="GO" id="GO:0005524">
    <property type="term" value="F:ATP binding"/>
    <property type="evidence" value="ECO:0007669"/>
    <property type="project" value="UniProtKB-UniRule"/>
</dbReference>
<dbReference type="PROSITE" id="PS00107">
    <property type="entry name" value="PROTEIN_KINASE_ATP"/>
    <property type="match status" value="1"/>
</dbReference>
<evidence type="ECO:0000256" key="9">
    <source>
        <dbReference type="ARBA" id="ARBA00022643"/>
    </source>
</evidence>
<accession>A0A126X2V7</accession>
<keyword evidence="12 19" id="KW-0547">Nucleotide-binding</keyword>
<evidence type="ECO:0000259" key="22">
    <source>
        <dbReference type="PROSITE" id="PS50112"/>
    </source>
</evidence>
<feature type="compositionally biased region" description="Basic and acidic residues" evidence="20">
    <location>
        <begin position="342"/>
        <end position="352"/>
    </location>
</feature>
<dbReference type="GO" id="GO:0005886">
    <property type="term" value="C:plasma membrane"/>
    <property type="evidence" value="ECO:0007669"/>
    <property type="project" value="UniProtKB-SubCell"/>
</dbReference>
<feature type="compositionally biased region" description="Basic and acidic residues" evidence="20">
    <location>
        <begin position="422"/>
        <end position="439"/>
    </location>
</feature>
<evidence type="ECO:0000256" key="4">
    <source>
        <dbReference type="ARBA" id="ARBA00012513"/>
    </source>
</evidence>
<dbReference type="FunFam" id="1.10.510.10:FF:000265">
    <property type="entry name" value="Putative LOV domain-containing protein"/>
    <property type="match status" value="1"/>
</dbReference>
<evidence type="ECO:0000259" key="21">
    <source>
        <dbReference type="PROSITE" id="PS50011"/>
    </source>
</evidence>
<dbReference type="InterPro" id="IPR001610">
    <property type="entry name" value="PAC"/>
</dbReference>
<dbReference type="Pfam" id="PF00069">
    <property type="entry name" value="Pkinase"/>
    <property type="match status" value="1"/>
</dbReference>
<dbReference type="PANTHER" id="PTHR45637">
    <property type="entry name" value="FLIPPASE KINASE 1-RELATED"/>
    <property type="match status" value="1"/>
</dbReference>
<dbReference type="InterPro" id="IPR011009">
    <property type="entry name" value="Kinase-like_dom_sf"/>
</dbReference>
<feature type="domain" description="PAC" evidence="23">
    <location>
        <begin position="232"/>
        <end position="286"/>
    </location>
</feature>
<evidence type="ECO:0000256" key="19">
    <source>
        <dbReference type="PROSITE-ProRule" id="PRU10141"/>
    </source>
</evidence>
<sequence>MEPSESDDNHHRPPPMPASLVPSLPRNSRGSLEVFNPSSYPAAAASSSFRSAHSNLTPQFLPGPPRATAPDKVAAWMGVKSTSFDSGAASQRAAEWGLVLTTDAGTGKPQGVVARTSGDDEPGKAATLRGSGGSLRSSGESSDGGGGGTGRDRGIPRVSEDLKNALSAFQQTFVVSDATRPDYPIMYASEGFFKMTGYASKEVVGRNCRFLQGPGTDPDDVAKIREALQAKTSYCGRLQNYKKDGTPFWNLLTIAPIKDDSGNVIKFIGMQVEVSKHTEGSKDKMVRPNGLPQSFIRYDARQKEDATSSVSELVMAFKRPRALSESTNPRPLIKSDGGGAPERLETLVRRNSDTMVAPPRRKSRSGTGLPMQPIKELPEKKQKKRLKKSQAQSNAEFETFDDSGAILDGGDDDDDDDAVSDNESRDRVGDGVRQKDMRKGMDLATTLERIEKNFVITDPRLPDNPIIFASDSFLELTEYSREEILGKNCRFLQGPETDRATVRKIRVAIDNETDVTVQLINYTKTGKKFWNIFHLQPMRDQKGEVQYFIGVQLDGTQHIEPLRNSISEATANEGEKLVKQTAENVDEAVRELPDANMKPEDLWINHSKKVLPKPHRKDSPSWRAIQKILDGGEQIGLKHFRPVKPLGSGDTGSVHLVELCGTGEYFAMKAMDKNIMINRNKVHRAWAEREILDMLDHPFLPALYASFQTKTHICLITDFCPGGELFVLLDKQPKKVLREDSVKFYAAEVVVALEYLHCQGIIYRDLKPENILLQRNGHISLTDFDLSCLTACKPQLLIMNGNQKKKSKKSQQAPLFLAEPMRASNSFVGTEEYIAPEIVKGAGHSSAVDWWALGILLYEMLYGFTPFRGKTRQRTFANVLHKDLKFPRRIPVSLQAKQLMFGLLQKDPKQRLGSREGANEIKQHQFFRGVSWALVRCMEPPQLDGPLTMTTEAMSEVGVDDELMDLQTNVF</sequence>
<dbReference type="PROSITE" id="PS50112">
    <property type="entry name" value="PAS"/>
    <property type="match status" value="2"/>
</dbReference>
<feature type="domain" description="PAS" evidence="22">
    <location>
        <begin position="158"/>
        <end position="229"/>
    </location>
</feature>
<dbReference type="Gene3D" id="3.30.450.20">
    <property type="entry name" value="PAS domain"/>
    <property type="match status" value="2"/>
</dbReference>
<dbReference type="SMART" id="SM00086">
    <property type="entry name" value="PAC"/>
    <property type="match status" value="2"/>
</dbReference>
<dbReference type="PROSITE" id="PS50011">
    <property type="entry name" value="PROTEIN_KINASE_DOM"/>
    <property type="match status" value="1"/>
</dbReference>
<evidence type="ECO:0000256" key="12">
    <source>
        <dbReference type="ARBA" id="ARBA00022741"/>
    </source>
</evidence>
<reference evidence="24" key="1">
    <citation type="journal article" date="2016" name="Proc. Natl. Acad. Sci. U.S.A.">
        <title>Functional and topological diversity of LOV domain photoreceptors.</title>
        <authorList>
            <person name="Glantz S.T."/>
            <person name="Carpenter E.J."/>
            <person name="Melkonian M."/>
            <person name="Gardner K.H."/>
            <person name="Boyden E.S."/>
            <person name="Wong G.K."/>
            <person name="Chow B.Y."/>
        </authorList>
    </citation>
    <scope>NUCLEOTIDE SEQUENCE</scope>
    <source>
        <strain evidence="24">VGVI_2002415</strain>
    </source>
</reference>
<evidence type="ECO:0000256" key="8">
    <source>
        <dbReference type="ARBA" id="ARBA00022630"/>
    </source>
</evidence>
<evidence type="ECO:0000256" key="5">
    <source>
        <dbReference type="ARBA" id="ARBA00022527"/>
    </source>
</evidence>
<dbReference type="SMART" id="SM00091">
    <property type="entry name" value="PAS"/>
    <property type="match status" value="2"/>
</dbReference>
<dbReference type="EC" id="2.7.11.1" evidence="4"/>
<dbReference type="GO" id="GO:0009902">
    <property type="term" value="P:chloroplast relocation"/>
    <property type="evidence" value="ECO:0007669"/>
    <property type="project" value="UniProtKB-ARBA"/>
</dbReference>
<dbReference type="GO" id="GO:0007623">
    <property type="term" value="P:circadian rhythm"/>
    <property type="evidence" value="ECO:0007669"/>
    <property type="project" value="UniProtKB-ARBA"/>
</dbReference>
<dbReference type="SMART" id="SM00220">
    <property type="entry name" value="S_TKc"/>
    <property type="match status" value="1"/>
</dbReference>
<evidence type="ECO:0000256" key="10">
    <source>
        <dbReference type="ARBA" id="ARBA00022679"/>
    </source>
</evidence>
<dbReference type="NCBIfam" id="TIGR00229">
    <property type="entry name" value="sensory_box"/>
    <property type="match status" value="2"/>
</dbReference>
<feature type="region of interest" description="Disordered" evidence="20">
    <location>
        <begin position="321"/>
        <end position="439"/>
    </location>
</feature>